<dbReference type="Pfam" id="PF13561">
    <property type="entry name" value="adh_short_C2"/>
    <property type="match status" value="1"/>
</dbReference>
<dbReference type="Pfam" id="PF00106">
    <property type="entry name" value="adh_short"/>
    <property type="match status" value="1"/>
</dbReference>
<dbReference type="Gene3D" id="3.40.50.720">
    <property type="entry name" value="NAD(P)-binding Rossmann-like Domain"/>
    <property type="match status" value="1"/>
</dbReference>
<dbReference type="PRINTS" id="PR00081">
    <property type="entry name" value="GDHRDH"/>
</dbReference>
<protein>
    <submittedName>
        <fullName evidence="3">SDR family oxidoreductase</fullName>
    </submittedName>
</protein>
<sequence>MNHRTALITGAAGGMGRACARLLGTTHDLLLTDKDGQGLQEVVDELSAEGHVIGCAVAGDLLDDTVLTHLVTKLREDRPFTLVNAAGMSASMAEWPTLLKVNLVAVEKLLRMVELQLRPDSVAILIASIAGHFYKGDDDADAILKDPLDVDFNDRIAPHAEGITHARQSNSGLSGTVYCMAKREVMRICERRVEHWGQYGARILSISPGMILSPMGRKEIAVTPAAGSMIEAAPLRRPGRPMEIARLAEFLASDAASFITGCDFRIDGGLAGKTAALHV</sequence>
<comment type="similarity">
    <text evidence="1">Belongs to the short-chain dehydrogenases/reductases (SDR) family.</text>
</comment>
<dbReference type="InterPro" id="IPR002347">
    <property type="entry name" value="SDR_fam"/>
</dbReference>
<proteinExistence type="inferred from homology"/>
<evidence type="ECO:0000256" key="1">
    <source>
        <dbReference type="ARBA" id="ARBA00006484"/>
    </source>
</evidence>
<dbReference type="SUPFAM" id="SSF51735">
    <property type="entry name" value="NAD(P)-binding Rossmann-fold domains"/>
    <property type="match status" value="1"/>
</dbReference>
<organism evidence="3 4">
    <name type="scientific">Sphingobium tyrosinilyticum</name>
    <dbReference type="NCBI Taxonomy" id="2715436"/>
    <lineage>
        <taxon>Bacteria</taxon>
        <taxon>Pseudomonadati</taxon>
        <taxon>Pseudomonadota</taxon>
        <taxon>Alphaproteobacteria</taxon>
        <taxon>Sphingomonadales</taxon>
        <taxon>Sphingomonadaceae</taxon>
        <taxon>Sphingobium</taxon>
    </lineage>
</organism>
<dbReference type="CDD" id="cd05233">
    <property type="entry name" value="SDR_c"/>
    <property type="match status" value="1"/>
</dbReference>
<dbReference type="PANTHER" id="PTHR42760">
    <property type="entry name" value="SHORT-CHAIN DEHYDROGENASES/REDUCTASES FAMILY MEMBER"/>
    <property type="match status" value="1"/>
</dbReference>
<name>A0ABV9F0B1_9SPHN</name>
<dbReference type="EMBL" id="JBHSFZ010000018">
    <property type="protein sequence ID" value="MFC4594514.1"/>
    <property type="molecule type" value="Genomic_DNA"/>
</dbReference>
<keyword evidence="4" id="KW-1185">Reference proteome</keyword>
<reference evidence="4" key="1">
    <citation type="journal article" date="2019" name="Int. J. Syst. Evol. Microbiol.">
        <title>The Global Catalogue of Microorganisms (GCM) 10K type strain sequencing project: providing services to taxonomists for standard genome sequencing and annotation.</title>
        <authorList>
            <consortium name="The Broad Institute Genomics Platform"/>
            <consortium name="The Broad Institute Genome Sequencing Center for Infectious Disease"/>
            <person name="Wu L."/>
            <person name="Ma J."/>
        </authorList>
    </citation>
    <scope>NUCLEOTIDE SEQUENCE [LARGE SCALE GENOMIC DNA]</scope>
    <source>
        <strain evidence="4">NBRC 103632</strain>
    </source>
</reference>
<evidence type="ECO:0000256" key="2">
    <source>
        <dbReference type="ARBA" id="ARBA00023002"/>
    </source>
</evidence>
<gene>
    <name evidence="3" type="ORF">ACFO3E_09970</name>
</gene>
<keyword evidence="2" id="KW-0560">Oxidoreductase</keyword>
<dbReference type="PANTHER" id="PTHR42760:SF115">
    <property type="entry name" value="3-OXOACYL-[ACYL-CARRIER-PROTEIN] REDUCTASE FABG"/>
    <property type="match status" value="1"/>
</dbReference>
<evidence type="ECO:0000313" key="3">
    <source>
        <dbReference type="EMBL" id="MFC4594514.1"/>
    </source>
</evidence>
<dbReference type="InterPro" id="IPR036291">
    <property type="entry name" value="NAD(P)-bd_dom_sf"/>
</dbReference>
<comment type="caution">
    <text evidence="3">The sequence shown here is derived from an EMBL/GenBank/DDBJ whole genome shotgun (WGS) entry which is preliminary data.</text>
</comment>
<evidence type="ECO:0000313" key="4">
    <source>
        <dbReference type="Proteomes" id="UP001595957"/>
    </source>
</evidence>
<dbReference type="Proteomes" id="UP001595957">
    <property type="component" value="Unassembled WGS sequence"/>
</dbReference>
<accession>A0ABV9F0B1</accession>
<dbReference type="RefSeq" id="WP_380804300.1">
    <property type="nucleotide sequence ID" value="NZ_JBHSFZ010000018.1"/>
</dbReference>